<proteinExistence type="predicted"/>
<keyword evidence="3" id="KW-1185">Reference proteome</keyword>
<dbReference type="PANTHER" id="PTHR13663">
    <property type="entry name" value="SIMILAR TO RIKEN CDNA 6430548M08"/>
    <property type="match status" value="1"/>
</dbReference>
<organism evidence="2 3">
    <name type="scientific">Sarcophilus harrisii</name>
    <name type="common">Tasmanian devil</name>
    <name type="synonym">Sarcophilus laniarius</name>
    <dbReference type="NCBI Taxonomy" id="9305"/>
    <lineage>
        <taxon>Eukaryota</taxon>
        <taxon>Metazoa</taxon>
        <taxon>Chordata</taxon>
        <taxon>Craniata</taxon>
        <taxon>Vertebrata</taxon>
        <taxon>Euteleostomi</taxon>
        <taxon>Mammalia</taxon>
        <taxon>Metatheria</taxon>
        <taxon>Dasyuromorphia</taxon>
        <taxon>Dasyuridae</taxon>
        <taxon>Sarcophilus</taxon>
    </lineage>
</organism>
<reference evidence="2" key="3">
    <citation type="submission" date="2025-09" db="UniProtKB">
        <authorList>
            <consortium name="Ensembl"/>
        </authorList>
    </citation>
    <scope>IDENTIFICATION</scope>
</reference>
<gene>
    <name evidence="2" type="primary">KIAA0513</name>
</gene>
<name>A0A7N4PXN7_SARHA</name>
<sequence>MDAPDAAVASLIDFDSEPSTLAPSESHPLKPRDGSNSLGDGASESDTTESADSENDMGESPTHPTWDHYHRSSSNESFSSNQSTESAKDEESLGLREFMRNYVEKIFSGGEDLDQEEKAKFGEFCSSENGKGREWFARYVSAQRCYSKCVSEATFYRLVQSFAVVLFECHQMDDFGPAKNLMTMCFTYYHIGKPHMLPLESKEKPAGSIDSYLKSANSWLAEKKDIAERLLKNTSAKTENVKGFFGGLETKLKGPLTKRNEEDEDKPKKQQKSVTMYSPDEEKKGEKIYLYTHLKQQPIWHTLRFWNAAFFDAVHCERRKRSPTTSTFTHNMLAFGLSKKLCNDFLKKQAVIGNLDEEQYKLLSDHIEQMTME</sequence>
<evidence type="ECO:0000313" key="3">
    <source>
        <dbReference type="Proteomes" id="UP000007648"/>
    </source>
</evidence>
<evidence type="ECO:0000256" key="1">
    <source>
        <dbReference type="SAM" id="MobiDB-lite"/>
    </source>
</evidence>
<feature type="region of interest" description="Disordered" evidence="1">
    <location>
        <begin position="254"/>
        <end position="280"/>
    </location>
</feature>
<dbReference type="AlphaFoldDB" id="A0A7N4PXN7"/>
<dbReference type="PANTHER" id="PTHR13663:SF2">
    <property type="entry name" value="SIMILAR TO RIKEN CDNA 6430548M08"/>
    <property type="match status" value="1"/>
</dbReference>
<protein>
    <submittedName>
        <fullName evidence="2">KIAA0513</fullName>
    </submittedName>
</protein>
<dbReference type="GeneTree" id="ENSGT00390000009535"/>
<reference evidence="2" key="2">
    <citation type="submission" date="2025-08" db="UniProtKB">
        <authorList>
            <consortium name="Ensembl"/>
        </authorList>
    </citation>
    <scope>IDENTIFICATION</scope>
</reference>
<accession>A0A7N4PXN7</accession>
<feature type="compositionally biased region" description="Acidic residues" evidence="1">
    <location>
        <begin position="46"/>
        <end position="57"/>
    </location>
</feature>
<dbReference type="Ensembl" id="ENSSHAT00000039749.1">
    <property type="protein sequence ID" value="ENSSHAP00000045105.1"/>
    <property type="gene ID" value="ENSSHAG00000010630.2"/>
</dbReference>
<feature type="compositionally biased region" description="Low complexity" evidence="1">
    <location>
        <begin position="72"/>
        <end position="85"/>
    </location>
</feature>
<dbReference type="InterPro" id="IPR039872">
    <property type="entry name" value="KIAA0513"/>
</dbReference>
<evidence type="ECO:0000313" key="2">
    <source>
        <dbReference type="Ensembl" id="ENSSHAP00000045105.1"/>
    </source>
</evidence>
<feature type="compositionally biased region" description="Basic and acidic residues" evidence="1">
    <location>
        <begin position="258"/>
        <end position="268"/>
    </location>
</feature>
<feature type="region of interest" description="Disordered" evidence="1">
    <location>
        <begin position="1"/>
        <end position="91"/>
    </location>
</feature>
<dbReference type="Proteomes" id="UP000007648">
    <property type="component" value="Unassembled WGS sequence"/>
</dbReference>
<reference evidence="2 3" key="1">
    <citation type="journal article" date="2011" name="Proc. Natl. Acad. Sci. U.S.A.">
        <title>Genetic diversity and population structure of the endangered marsupial Sarcophilus harrisii (Tasmanian devil).</title>
        <authorList>
            <person name="Miller W."/>
            <person name="Hayes V.M."/>
            <person name="Ratan A."/>
            <person name="Petersen D.C."/>
            <person name="Wittekindt N.E."/>
            <person name="Miller J."/>
            <person name="Walenz B."/>
            <person name="Knight J."/>
            <person name="Qi J."/>
            <person name="Zhao F."/>
            <person name="Wang Q."/>
            <person name="Bedoya-Reina O.C."/>
            <person name="Katiyar N."/>
            <person name="Tomsho L.P."/>
            <person name="Kasson L.M."/>
            <person name="Hardie R.A."/>
            <person name="Woodbridge P."/>
            <person name="Tindall E.A."/>
            <person name="Bertelsen M.F."/>
            <person name="Dixon D."/>
            <person name="Pyecroft S."/>
            <person name="Helgen K.M."/>
            <person name="Lesk A.M."/>
            <person name="Pringle T.H."/>
            <person name="Patterson N."/>
            <person name="Zhang Y."/>
            <person name="Kreiss A."/>
            <person name="Woods G.M."/>
            <person name="Jones M.E."/>
            <person name="Schuster S.C."/>
        </authorList>
    </citation>
    <scope>NUCLEOTIDE SEQUENCE [LARGE SCALE GENOMIC DNA]</scope>
</reference>